<dbReference type="Proteomes" id="UP000245934">
    <property type="component" value="Unassembled WGS sequence"/>
</dbReference>
<evidence type="ECO:0000256" key="6">
    <source>
        <dbReference type="SAM" id="Phobius"/>
    </source>
</evidence>
<dbReference type="GO" id="GO:0005886">
    <property type="term" value="C:plasma membrane"/>
    <property type="evidence" value="ECO:0007669"/>
    <property type="project" value="UniProtKB-SubCell"/>
</dbReference>
<sequence>MMNNNALIAVGVIIAIAIGIIAVFMASGDPDGLESSALVVSGQKDLTGLSPEDGDAETVGTGSYEYTSPMPDYSLGEEMGSTGGIIAIIIGIIITLLVVMGALYAIRFSKGSRS</sequence>
<keyword evidence="9" id="KW-1185">Reference proteome</keyword>
<organism evidence="8 9">
    <name type="scientific">Methanospirillum stamsii</name>
    <dbReference type="NCBI Taxonomy" id="1277351"/>
    <lineage>
        <taxon>Archaea</taxon>
        <taxon>Methanobacteriati</taxon>
        <taxon>Methanobacteriota</taxon>
        <taxon>Stenosarchaea group</taxon>
        <taxon>Methanomicrobia</taxon>
        <taxon>Methanomicrobiales</taxon>
        <taxon>Methanospirillaceae</taxon>
        <taxon>Methanospirillum</taxon>
    </lineage>
</organism>
<feature type="transmembrane region" description="Helical" evidence="6">
    <location>
        <begin position="7"/>
        <end position="26"/>
    </location>
</feature>
<keyword evidence="5 6" id="KW-0472">Membrane</keyword>
<evidence type="ECO:0000256" key="1">
    <source>
        <dbReference type="ARBA" id="ARBA00004236"/>
    </source>
</evidence>
<keyword evidence="4 6" id="KW-1133">Transmembrane helix</keyword>
<keyword evidence="2" id="KW-1003">Cell membrane</keyword>
<comment type="subcellular location">
    <subcellularLocation>
        <location evidence="1">Cell membrane</location>
    </subcellularLocation>
</comment>
<evidence type="ECO:0000256" key="3">
    <source>
        <dbReference type="ARBA" id="ARBA00022692"/>
    </source>
</evidence>
<name>A0A2V2N7K1_9EURY</name>
<evidence type="ECO:0000313" key="8">
    <source>
        <dbReference type="EMBL" id="PWR74630.1"/>
    </source>
</evidence>
<gene>
    <name evidence="8" type="ORF">DLD82_08610</name>
</gene>
<evidence type="ECO:0000256" key="2">
    <source>
        <dbReference type="ARBA" id="ARBA00022475"/>
    </source>
</evidence>
<reference evidence="8 9" key="1">
    <citation type="submission" date="2018-05" db="EMBL/GenBank/DDBJ databases">
        <title>Draft genome of Methanospirillum stamsii Pt1.</title>
        <authorList>
            <person name="Dueholm M.S."/>
            <person name="Nielsen P.H."/>
            <person name="Bakmann L.F."/>
            <person name="Otzen D.E."/>
        </authorList>
    </citation>
    <scope>NUCLEOTIDE SEQUENCE [LARGE SCALE GENOMIC DNA]</scope>
    <source>
        <strain evidence="8 9">Pt1</strain>
    </source>
</reference>
<dbReference type="GeneID" id="97608072"/>
<keyword evidence="3 6" id="KW-0812">Transmembrane</keyword>
<feature type="transmembrane region" description="Helical" evidence="6">
    <location>
        <begin position="85"/>
        <end position="106"/>
    </location>
</feature>
<dbReference type="OrthoDB" id="142687at2157"/>
<evidence type="ECO:0000256" key="5">
    <source>
        <dbReference type="ARBA" id="ARBA00023136"/>
    </source>
</evidence>
<dbReference type="InterPro" id="IPR025937">
    <property type="entry name" value="PDGLE_dom"/>
</dbReference>
<comment type="caution">
    <text evidence="8">The sequence shown here is derived from an EMBL/GenBank/DDBJ whole genome shotgun (WGS) entry which is preliminary data.</text>
</comment>
<evidence type="ECO:0000313" key="9">
    <source>
        <dbReference type="Proteomes" id="UP000245934"/>
    </source>
</evidence>
<evidence type="ECO:0000256" key="4">
    <source>
        <dbReference type="ARBA" id="ARBA00022989"/>
    </source>
</evidence>
<proteinExistence type="predicted"/>
<dbReference type="Pfam" id="PF13190">
    <property type="entry name" value="PDGLE"/>
    <property type="match status" value="1"/>
</dbReference>
<dbReference type="RefSeq" id="WP_109940710.1">
    <property type="nucleotide sequence ID" value="NZ_CP176366.1"/>
</dbReference>
<accession>A0A2V2N7K1</accession>
<evidence type="ECO:0000259" key="7">
    <source>
        <dbReference type="Pfam" id="PF13190"/>
    </source>
</evidence>
<feature type="domain" description="PDGLE" evidence="7">
    <location>
        <begin position="6"/>
        <end position="107"/>
    </location>
</feature>
<dbReference type="EMBL" id="QGMZ01000016">
    <property type="protein sequence ID" value="PWR74630.1"/>
    <property type="molecule type" value="Genomic_DNA"/>
</dbReference>
<protein>
    <submittedName>
        <fullName evidence="8">Cobalamin biosynthesis protein CbiN</fullName>
    </submittedName>
</protein>
<dbReference type="AlphaFoldDB" id="A0A2V2N7K1"/>